<proteinExistence type="predicted"/>
<organism evidence="1">
    <name type="scientific">marine sediment metagenome</name>
    <dbReference type="NCBI Taxonomy" id="412755"/>
    <lineage>
        <taxon>unclassified sequences</taxon>
        <taxon>metagenomes</taxon>
        <taxon>ecological metagenomes</taxon>
    </lineage>
</organism>
<evidence type="ECO:0000313" key="1">
    <source>
        <dbReference type="EMBL" id="GAI51507.1"/>
    </source>
</evidence>
<dbReference type="EMBL" id="BARV01036204">
    <property type="protein sequence ID" value="GAI51507.1"/>
    <property type="molecule type" value="Genomic_DNA"/>
</dbReference>
<sequence>MTVAPWGTGRKDYSENVEYSVEPVIRGPQTQYNYYLEIPNVAAGGSATVDIDITADTVVILYDFYLTATADVMLDFNIFALSNGVAATIFRDRGFQRIYHPIPQGFPFSKPVIVPTVILTFSLVSCM</sequence>
<comment type="caution">
    <text evidence="1">The sequence shown here is derived from an EMBL/GenBank/DDBJ whole genome shotgun (WGS) entry which is preliminary data.</text>
</comment>
<accession>X1P5E1</accession>
<name>X1P5E1_9ZZZZ</name>
<gene>
    <name evidence="1" type="ORF">S06H3_56294</name>
</gene>
<dbReference type="AlphaFoldDB" id="X1P5E1"/>
<feature type="non-terminal residue" evidence="1">
    <location>
        <position position="127"/>
    </location>
</feature>
<protein>
    <submittedName>
        <fullName evidence="1">Uncharacterized protein</fullName>
    </submittedName>
</protein>
<reference evidence="1" key="1">
    <citation type="journal article" date="2014" name="Front. Microbiol.">
        <title>High frequency of phylogenetically diverse reductive dehalogenase-homologous genes in deep subseafloor sedimentary metagenomes.</title>
        <authorList>
            <person name="Kawai M."/>
            <person name="Futagami T."/>
            <person name="Toyoda A."/>
            <person name="Takaki Y."/>
            <person name="Nishi S."/>
            <person name="Hori S."/>
            <person name="Arai W."/>
            <person name="Tsubouchi T."/>
            <person name="Morono Y."/>
            <person name="Uchiyama I."/>
            <person name="Ito T."/>
            <person name="Fujiyama A."/>
            <person name="Inagaki F."/>
            <person name="Takami H."/>
        </authorList>
    </citation>
    <scope>NUCLEOTIDE SEQUENCE</scope>
    <source>
        <strain evidence="1">Expedition CK06-06</strain>
    </source>
</reference>